<sequence>MNKLLAECFYFTKSNFGEIFRIFGPYMIFTSLLTPSIELFLESVNYSQVNFINWILIFTVQTYLMVRFIKFMAFKSSIYKKDETVSWREFLRLFLVQFLYCLAIILGTFVLIIPGLYIASKYALADFDVILNDKPIFLSLSESWKNTEGIVGRLMLIFVLSCGFDIFISFTIEPPEDASTLLYFVTETLRGLISYSLMIFTYIIYFRVYIEKRLGSGTLKLNTISG</sequence>
<feature type="transmembrane region" description="Helical" evidence="1">
    <location>
        <begin position="53"/>
        <end position="74"/>
    </location>
</feature>
<dbReference type="RefSeq" id="WP_054545685.1">
    <property type="nucleotide sequence ID" value="NZ_JAKJTO010000009.1"/>
</dbReference>
<keyword evidence="1" id="KW-0812">Transmembrane</keyword>
<keyword evidence="1" id="KW-1133">Transmembrane helix</keyword>
<dbReference type="EMBL" id="LIZK01000001">
    <property type="protein sequence ID" value="KPL95930.1"/>
    <property type="molecule type" value="Genomic_DNA"/>
</dbReference>
<proteinExistence type="predicted"/>
<evidence type="ECO:0000313" key="2">
    <source>
        <dbReference type="EMBL" id="KPL95930.1"/>
    </source>
</evidence>
<feature type="transmembrane region" description="Helical" evidence="1">
    <location>
        <begin position="94"/>
        <end position="118"/>
    </location>
</feature>
<gene>
    <name evidence="2" type="ORF">AN168_01100</name>
</gene>
<feature type="transmembrane region" description="Helical" evidence="1">
    <location>
        <begin position="20"/>
        <end position="41"/>
    </location>
</feature>
<keyword evidence="1" id="KW-0472">Membrane</keyword>
<feature type="transmembrane region" description="Helical" evidence="1">
    <location>
        <begin position="192"/>
        <end position="210"/>
    </location>
</feature>
<feature type="transmembrane region" description="Helical" evidence="1">
    <location>
        <begin position="150"/>
        <end position="172"/>
    </location>
</feature>
<comment type="caution">
    <text evidence="2">The sequence shown here is derived from an EMBL/GenBank/DDBJ whole genome shotgun (WGS) entry which is preliminary data.</text>
</comment>
<dbReference type="Proteomes" id="UP000050463">
    <property type="component" value="Unassembled WGS sequence"/>
</dbReference>
<protein>
    <recommendedName>
        <fullName evidence="4">DUF975 domain-containing protein</fullName>
    </recommendedName>
</protein>
<reference evidence="2 3" key="1">
    <citation type="submission" date="2015-08" db="EMBL/GenBank/DDBJ databases">
        <title>Draft Genome Sequence of Vibrio splendidus UCD-SED7.</title>
        <authorList>
            <person name="Lee R.D."/>
            <person name="Lang J.M."/>
            <person name="Coil D.A."/>
            <person name="Jospin G."/>
            <person name="Eisen J.A."/>
        </authorList>
    </citation>
    <scope>NUCLEOTIDE SEQUENCE [LARGE SCALE GENOMIC DNA]</scope>
    <source>
        <strain evidence="2 3">UCD-SED7</strain>
    </source>
</reference>
<evidence type="ECO:0000313" key="3">
    <source>
        <dbReference type="Proteomes" id="UP000050463"/>
    </source>
</evidence>
<evidence type="ECO:0000256" key="1">
    <source>
        <dbReference type="SAM" id="Phobius"/>
    </source>
</evidence>
<organism evidence="2 3">
    <name type="scientific">Vibrio splendidus</name>
    <dbReference type="NCBI Taxonomy" id="29497"/>
    <lineage>
        <taxon>Bacteria</taxon>
        <taxon>Pseudomonadati</taxon>
        <taxon>Pseudomonadota</taxon>
        <taxon>Gammaproteobacteria</taxon>
        <taxon>Vibrionales</taxon>
        <taxon>Vibrionaceae</taxon>
        <taxon>Vibrio</taxon>
    </lineage>
</organism>
<dbReference type="AlphaFoldDB" id="A0A837NVL5"/>
<evidence type="ECO:0008006" key="4">
    <source>
        <dbReference type="Google" id="ProtNLM"/>
    </source>
</evidence>
<name>A0A837NVL5_VIBSP</name>
<accession>A0A837NVL5</accession>